<comment type="subcellular location">
    <subcellularLocation>
        <location evidence="1">Cell membrane</location>
        <topology evidence="1">Multi-pass membrane protein</topology>
    </subcellularLocation>
</comment>
<keyword evidence="7 9" id="KW-0472">Membrane</keyword>
<evidence type="ECO:0000313" key="10">
    <source>
        <dbReference type="EMBL" id="MCJ8499573.1"/>
    </source>
</evidence>
<evidence type="ECO:0000313" key="11">
    <source>
        <dbReference type="Proteomes" id="UP001165427"/>
    </source>
</evidence>
<feature type="transmembrane region" description="Helical" evidence="9">
    <location>
        <begin position="39"/>
        <end position="59"/>
    </location>
</feature>
<protein>
    <submittedName>
        <fullName evidence="10">Branched-chain amino acid ABC transporter permease</fullName>
    </submittedName>
</protein>
<evidence type="ECO:0000256" key="9">
    <source>
        <dbReference type="SAM" id="Phobius"/>
    </source>
</evidence>
<feature type="transmembrane region" description="Helical" evidence="9">
    <location>
        <begin position="230"/>
        <end position="252"/>
    </location>
</feature>
<dbReference type="Proteomes" id="UP001165427">
    <property type="component" value="Unassembled WGS sequence"/>
</dbReference>
<evidence type="ECO:0000256" key="3">
    <source>
        <dbReference type="ARBA" id="ARBA00022475"/>
    </source>
</evidence>
<dbReference type="AlphaFoldDB" id="A0AA41UNJ5"/>
<feature type="transmembrane region" description="Helical" evidence="9">
    <location>
        <begin position="259"/>
        <end position="282"/>
    </location>
</feature>
<keyword evidence="11" id="KW-1185">Reference proteome</keyword>
<keyword evidence="5" id="KW-0029">Amino-acid transport</keyword>
<dbReference type="InterPro" id="IPR001851">
    <property type="entry name" value="ABC_transp_permease"/>
</dbReference>
<keyword evidence="6 9" id="KW-1133">Transmembrane helix</keyword>
<dbReference type="CDD" id="cd06582">
    <property type="entry name" value="TM_PBP1_LivH_like"/>
    <property type="match status" value="1"/>
</dbReference>
<dbReference type="EMBL" id="JALJRB010000002">
    <property type="protein sequence ID" value="MCJ8499573.1"/>
    <property type="molecule type" value="Genomic_DNA"/>
</dbReference>
<feature type="transmembrane region" description="Helical" evidence="9">
    <location>
        <begin position="103"/>
        <end position="120"/>
    </location>
</feature>
<feature type="transmembrane region" description="Helical" evidence="9">
    <location>
        <begin position="6"/>
        <end position="32"/>
    </location>
</feature>
<organism evidence="10 11">
    <name type="scientific">Desulfatitalea alkaliphila</name>
    <dbReference type="NCBI Taxonomy" id="2929485"/>
    <lineage>
        <taxon>Bacteria</taxon>
        <taxon>Pseudomonadati</taxon>
        <taxon>Thermodesulfobacteriota</taxon>
        <taxon>Desulfobacteria</taxon>
        <taxon>Desulfobacterales</taxon>
        <taxon>Desulfosarcinaceae</taxon>
        <taxon>Desulfatitalea</taxon>
    </lineage>
</organism>
<reference evidence="10" key="1">
    <citation type="submission" date="2022-04" db="EMBL/GenBank/DDBJ databases">
        <title>Desulfatitalea alkaliphila sp. nov., a novel anaerobic sulfate-reducing bacterium isolated from terrestrial mud volcano, Taman Peninsula, Russia.</title>
        <authorList>
            <person name="Khomyakova M.A."/>
            <person name="Merkel A.Y."/>
            <person name="Slobodkin A.I."/>
        </authorList>
    </citation>
    <scope>NUCLEOTIDE SEQUENCE</scope>
    <source>
        <strain evidence="10">M08but</strain>
    </source>
</reference>
<keyword evidence="4 9" id="KW-0812">Transmembrane</keyword>
<dbReference type="InterPro" id="IPR052157">
    <property type="entry name" value="BCAA_transport_permease"/>
</dbReference>
<dbReference type="PANTHER" id="PTHR11795:SF445">
    <property type="entry name" value="AMINO ACID ABC TRANSPORTER PERMEASE PROTEIN"/>
    <property type="match status" value="1"/>
</dbReference>
<evidence type="ECO:0000256" key="7">
    <source>
        <dbReference type="ARBA" id="ARBA00023136"/>
    </source>
</evidence>
<sequence length="292" mass="31721">MYIEEYLDVFISGLTNGSVYALMAVGLTLVYGVSRAFNFAYGSFYSLGGYFAWVLMVYLGLSGGYLMVLLMAVPFLIGFGYVTEKVIVAPLRKRSDWEVKVMMITLGLALFLDNGYQVLFGPRMKSLPPIMTGAVELGPIYIANQDIMIFVLAISGILAFRWLLNNTRIGMAVRAVAQNPIGAKIVGIPKNRIFAATFGISTVMVGLGGILLAQKYFISPMGGWDILVKSWVITAFGGMGSIRGGLLAAFILGMLEAYVGYVFGMTWVLFALFGVLLATLAIRPQGLMGKWG</sequence>
<dbReference type="PANTHER" id="PTHR11795">
    <property type="entry name" value="BRANCHED-CHAIN AMINO ACID TRANSPORT SYSTEM PERMEASE PROTEIN LIVH"/>
    <property type="match status" value="1"/>
</dbReference>
<evidence type="ECO:0000256" key="5">
    <source>
        <dbReference type="ARBA" id="ARBA00022970"/>
    </source>
</evidence>
<accession>A0AA41UNJ5</accession>
<comment type="similarity">
    <text evidence="8">Belongs to the binding-protein-dependent transport system permease family. LivHM subfamily.</text>
</comment>
<evidence type="ECO:0000256" key="4">
    <source>
        <dbReference type="ARBA" id="ARBA00022692"/>
    </source>
</evidence>
<evidence type="ECO:0000256" key="2">
    <source>
        <dbReference type="ARBA" id="ARBA00022448"/>
    </source>
</evidence>
<feature type="transmembrane region" description="Helical" evidence="9">
    <location>
        <begin position="193"/>
        <end position="218"/>
    </location>
</feature>
<evidence type="ECO:0000256" key="1">
    <source>
        <dbReference type="ARBA" id="ARBA00004651"/>
    </source>
</evidence>
<keyword evidence="2" id="KW-0813">Transport</keyword>
<dbReference type="GO" id="GO:0006865">
    <property type="term" value="P:amino acid transport"/>
    <property type="evidence" value="ECO:0007669"/>
    <property type="project" value="UniProtKB-KW"/>
</dbReference>
<gene>
    <name evidence="10" type="ORF">MRX98_03225</name>
</gene>
<evidence type="ECO:0000256" key="8">
    <source>
        <dbReference type="ARBA" id="ARBA00037998"/>
    </source>
</evidence>
<feature type="transmembrane region" description="Helical" evidence="9">
    <location>
        <begin position="65"/>
        <end position="82"/>
    </location>
</feature>
<keyword evidence="3" id="KW-1003">Cell membrane</keyword>
<comment type="caution">
    <text evidence="10">The sequence shown here is derived from an EMBL/GenBank/DDBJ whole genome shotgun (WGS) entry which is preliminary data.</text>
</comment>
<feature type="transmembrane region" description="Helical" evidence="9">
    <location>
        <begin position="140"/>
        <end position="164"/>
    </location>
</feature>
<proteinExistence type="inferred from homology"/>
<evidence type="ECO:0000256" key="6">
    <source>
        <dbReference type="ARBA" id="ARBA00022989"/>
    </source>
</evidence>
<dbReference type="GO" id="GO:0005886">
    <property type="term" value="C:plasma membrane"/>
    <property type="evidence" value="ECO:0007669"/>
    <property type="project" value="UniProtKB-SubCell"/>
</dbReference>
<dbReference type="RefSeq" id="WP_246902946.1">
    <property type="nucleotide sequence ID" value="NZ_JALJRB010000002.1"/>
</dbReference>
<name>A0AA41UNJ5_9BACT</name>
<dbReference type="GO" id="GO:0022857">
    <property type="term" value="F:transmembrane transporter activity"/>
    <property type="evidence" value="ECO:0007669"/>
    <property type="project" value="InterPro"/>
</dbReference>
<dbReference type="Pfam" id="PF02653">
    <property type="entry name" value="BPD_transp_2"/>
    <property type="match status" value="1"/>
</dbReference>